<dbReference type="AlphaFoldDB" id="A0A4R6FX73"/>
<organism evidence="1 2">
    <name type="scientific">Stakelama pacifica</name>
    <dbReference type="NCBI Taxonomy" id="517720"/>
    <lineage>
        <taxon>Bacteria</taxon>
        <taxon>Pseudomonadati</taxon>
        <taxon>Pseudomonadota</taxon>
        <taxon>Alphaproteobacteria</taxon>
        <taxon>Sphingomonadales</taxon>
        <taxon>Sphingomonadaceae</taxon>
        <taxon>Stakelama</taxon>
    </lineage>
</organism>
<proteinExistence type="predicted"/>
<name>A0A4R6FX73_9SPHN</name>
<accession>A0A4R6FX73</accession>
<sequence length="69" mass="7917">MFSYRHMERIDLNHLSEAILTAPGWARVGLTVADEHMRKEAALELAQSVAKSLTEEPRFQDRNQLNLPI</sequence>
<dbReference type="RefSeq" id="WP_308423505.1">
    <property type="nucleotide sequence ID" value="NZ_BMLU01000001.1"/>
</dbReference>
<comment type="caution">
    <text evidence="1">The sequence shown here is derived from an EMBL/GenBank/DDBJ whole genome shotgun (WGS) entry which is preliminary data.</text>
</comment>
<keyword evidence="2" id="KW-1185">Reference proteome</keyword>
<dbReference type="InterPro" id="IPR046662">
    <property type="entry name" value="DUF6771"/>
</dbReference>
<gene>
    <name evidence="1" type="ORF">EV664_101104</name>
</gene>
<protein>
    <submittedName>
        <fullName evidence="1">Uncharacterized protein</fullName>
    </submittedName>
</protein>
<dbReference type="Proteomes" id="UP000295493">
    <property type="component" value="Unassembled WGS sequence"/>
</dbReference>
<evidence type="ECO:0000313" key="1">
    <source>
        <dbReference type="EMBL" id="TDN86533.1"/>
    </source>
</evidence>
<dbReference type="EMBL" id="SNWD01000001">
    <property type="protein sequence ID" value="TDN86533.1"/>
    <property type="molecule type" value="Genomic_DNA"/>
</dbReference>
<dbReference type="Pfam" id="PF20561">
    <property type="entry name" value="DUF6771"/>
    <property type="match status" value="1"/>
</dbReference>
<reference evidence="1 2" key="1">
    <citation type="submission" date="2019-03" db="EMBL/GenBank/DDBJ databases">
        <title>Genomic Encyclopedia of Type Strains, Phase IV (KMG-IV): sequencing the most valuable type-strain genomes for metagenomic binning, comparative biology and taxonomic classification.</title>
        <authorList>
            <person name="Goeker M."/>
        </authorList>
    </citation>
    <scope>NUCLEOTIDE SEQUENCE [LARGE SCALE GENOMIC DNA]</scope>
    <source>
        <strain evidence="1 2">DSM 25059</strain>
    </source>
</reference>
<evidence type="ECO:0000313" key="2">
    <source>
        <dbReference type="Proteomes" id="UP000295493"/>
    </source>
</evidence>